<evidence type="ECO:0000256" key="8">
    <source>
        <dbReference type="ARBA" id="ARBA00023065"/>
    </source>
</evidence>
<dbReference type="SUPFAM" id="SSF81324">
    <property type="entry name" value="Voltage-gated potassium channels"/>
    <property type="match status" value="1"/>
</dbReference>
<feature type="transmembrane region" description="Helical" evidence="11">
    <location>
        <begin position="85"/>
        <end position="111"/>
    </location>
</feature>
<evidence type="ECO:0000313" key="14">
    <source>
        <dbReference type="Proteomes" id="UP000601435"/>
    </source>
</evidence>
<keyword evidence="6" id="KW-0630">Potassium</keyword>
<evidence type="ECO:0000256" key="6">
    <source>
        <dbReference type="ARBA" id="ARBA00022958"/>
    </source>
</evidence>
<evidence type="ECO:0000256" key="4">
    <source>
        <dbReference type="ARBA" id="ARBA00022692"/>
    </source>
</evidence>
<feature type="transmembrane region" description="Helical" evidence="11">
    <location>
        <begin position="32"/>
        <end position="52"/>
    </location>
</feature>
<dbReference type="Proteomes" id="UP000601435">
    <property type="component" value="Unassembled WGS sequence"/>
</dbReference>
<comment type="caution">
    <text evidence="13">The sequence shown here is derived from an EMBL/GenBank/DDBJ whole genome shotgun (WGS) entry which is preliminary data.</text>
</comment>
<dbReference type="InterPro" id="IPR028325">
    <property type="entry name" value="VG_K_chnl"/>
</dbReference>
<evidence type="ECO:0000256" key="10">
    <source>
        <dbReference type="ARBA" id="ARBA00023303"/>
    </source>
</evidence>
<keyword evidence="10" id="KW-0407">Ion channel</keyword>
<keyword evidence="2" id="KW-0813">Transport</keyword>
<evidence type="ECO:0000256" key="11">
    <source>
        <dbReference type="SAM" id="Phobius"/>
    </source>
</evidence>
<evidence type="ECO:0000256" key="7">
    <source>
        <dbReference type="ARBA" id="ARBA00022989"/>
    </source>
</evidence>
<dbReference type="PRINTS" id="PR00169">
    <property type="entry name" value="KCHANNEL"/>
</dbReference>
<dbReference type="PANTHER" id="PTHR11537">
    <property type="entry name" value="VOLTAGE-GATED POTASSIUM CHANNEL"/>
    <property type="match status" value="1"/>
</dbReference>
<comment type="subcellular location">
    <subcellularLocation>
        <location evidence="1">Membrane</location>
        <topology evidence="1">Multi-pass membrane protein</topology>
    </subcellularLocation>
</comment>
<sequence>MQRRVSCTARNAVHHVCRSLTTCIAQRKCIQWFSGEVIFSISATVILSVPRFATTTSLHGSIEVICSAFFVFEYVLRLCASRRPLVYAFSCLGVVDLVVAAGSLPTLIIRLTELVQGRGHVHFFHPLLPLRMLRLLKLMYYLPECRQLCIALKGVARFIMVFLLGVLVIVLMLGSCLYVAEDGHEGFESIPAGMWWATVTITTVGYGDAVPQTVLGKMFASLSMLIRGVC</sequence>
<reference evidence="13" key="1">
    <citation type="submission" date="2021-02" db="EMBL/GenBank/DDBJ databases">
        <authorList>
            <person name="Dougan E. K."/>
            <person name="Rhodes N."/>
            <person name="Thang M."/>
            <person name="Chan C."/>
        </authorList>
    </citation>
    <scope>NUCLEOTIDE SEQUENCE</scope>
</reference>
<dbReference type="GO" id="GO:0001508">
    <property type="term" value="P:action potential"/>
    <property type="evidence" value="ECO:0007669"/>
    <property type="project" value="TreeGrafter"/>
</dbReference>
<keyword evidence="8" id="KW-0406">Ion transport</keyword>
<keyword evidence="4 11" id="KW-0812">Transmembrane</keyword>
<proteinExistence type="predicted"/>
<gene>
    <name evidence="13" type="primary">Kcnf1</name>
    <name evidence="13" type="ORF">SNEC2469_LOCUS22706</name>
</gene>
<evidence type="ECO:0000256" key="1">
    <source>
        <dbReference type="ARBA" id="ARBA00004141"/>
    </source>
</evidence>
<evidence type="ECO:0000259" key="12">
    <source>
        <dbReference type="Pfam" id="PF00520"/>
    </source>
</evidence>
<dbReference type="Pfam" id="PF00520">
    <property type="entry name" value="Ion_trans"/>
    <property type="match status" value="1"/>
</dbReference>
<accession>A0A812YCM3</accession>
<feature type="transmembrane region" description="Helical" evidence="11">
    <location>
        <begin position="154"/>
        <end position="180"/>
    </location>
</feature>
<dbReference type="GO" id="GO:0008076">
    <property type="term" value="C:voltage-gated potassium channel complex"/>
    <property type="evidence" value="ECO:0007669"/>
    <property type="project" value="InterPro"/>
</dbReference>
<dbReference type="InterPro" id="IPR005821">
    <property type="entry name" value="Ion_trans_dom"/>
</dbReference>
<keyword evidence="5" id="KW-0631">Potassium channel</keyword>
<name>A0A812YCM3_9DINO</name>
<dbReference type="Gene3D" id="1.10.287.70">
    <property type="match status" value="1"/>
</dbReference>
<feature type="transmembrane region" description="Helical" evidence="11">
    <location>
        <begin position="58"/>
        <end position="76"/>
    </location>
</feature>
<dbReference type="AlphaFoldDB" id="A0A812YCM3"/>
<protein>
    <submittedName>
        <fullName evidence="13">Kcnf1 protein</fullName>
    </submittedName>
</protein>
<evidence type="ECO:0000256" key="9">
    <source>
        <dbReference type="ARBA" id="ARBA00023136"/>
    </source>
</evidence>
<keyword evidence="14" id="KW-1185">Reference proteome</keyword>
<dbReference type="OrthoDB" id="424587at2759"/>
<dbReference type="PANTHER" id="PTHR11537:SF254">
    <property type="entry name" value="POTASSIUM VOLTAGE-GATED CHANNEL PROTEIN SHAB"/>
    <property type="match status" value="1"/>
</dbReference>
<dbReference type="EMBL" id="CAJNJA010041541">
    <property type="protein sequence ID" value="CAE7775945.1"/>
    <property type="molecule type" value="Genomic_DNA"/>
</dbReference>
<organism evidence="13 14">
    <name type="scientific">Symbiodinium necroappetens</name>
    <dbReference type="NCBI Taxonomy" id="1628268"/>
    <lineage>
        <taxon>Eukaryota</taxon>
        <taxon>Sar</taxon>
        <taxon>Alveolata</taxon>
        <taxon>Dinophyceae</taxon>
        <taxon>Suessiales</taxon>
        <taxon>Symbiodiniaceae</taxon>
        <taxon>Symbiodinium</taxon>
    </lineage>
</organism>
<evidence type="ECO:0000256" key="2">
    <source>
        <dbReference type="ARBA" id="ARBA00022448"/>
    </source>
</evidence>
<feature type="domain" description="Ion transport" evidence="12">
    <location>
        <begin position="31"/>
        <end position="226"/>
    </location>
</feature>
<evidence type="ECO:0000313" key="13">
    <source>
        <dbReference type="EMBL" id="CAE7775945.1"/>
    </source>
</evidence>
<dbReference type="GO" id="GO:0005249">
    <property type="term" value="F:voltage-gated potassium channel activity"/>
    <property type="evidence" value="ECO:0007669"/>
    <property type="project" value="InterPro"/>
</dbReference>
<evidence type="ECO:0000256" key="5">
    <source>
        <dbReference type="ARBA" id="ARBA00022826"/>
    </source>
</evidence>
<keyword evidence="3" id="KW-0633">Potassium transport</keyword>
<evidence type="ECO:0000256" key="3">
    <source>
        <dbReference type="ARBA" id="ARBA00022538"/>
    </source>
</evidence>
<keyword evidence="7 11" id="KW-1133">Transmembrane helix</keyword>
<keyword evidence="9 11" id="KW-0472">Membrane</keyword>